<evidence type="ECO:0008006" key="3">
    <source>
        <dbReference type="Google" id="ProtNLM"/>
    </source>
</evidence>
<organism evidence="2">
    <name type="scientific">Chlorella variabilis</name>
    <name type="common">Green alga</name>
    <dbReference type="NCBI Taxonomy" id="554065"/>
    <lineage>
        <taxon>Eukaryota</taxon>
        <taxon>Viridiplantae</taxon>
        <taxon>Chlorophyta</taxon>
        <taxon>core chlorophytes</taxon>
        <taxon>Trebouxiophyceae</taxon>
        <taxon>Chlorellales</taxon>
        <taxon>Chlorellaceae</taxon>
        <taxon>Chlorella clade</taxon>
        <taxon>Chlorella</taxon>
    </lineage>
</organism>
<proteinExistence type="predicted"/>
<dbReference type="RefSeq" id="XP_005842680.1">
    <property type="nucleotide sequence ID" value="XM_005842623.1"/>
</dbReference>
<name>E1ZUE7_CHLVA</name>
<gene>
    <name evidence="1" type="ORF">CHLNCDRAFT_137223</name>
</gene>
<accession>E1ZUE7</accession>
<evidence type="ECO:0000313" key="1">
    <source>
        <dbReference type="EMBL" id="EFN50548.1"/>
    </source>
</evidence>
<evidence type="ECO:0000313" key="2">
    <source>
        <dbReference type="Proteomes" id="UP000008141"/>
    </source>
</evidence>
<protein>
    <recommendedName>
        <fullName evidence="3">Reverse transcriptase domain-containing protein</fullName>
    </recommendedName>
</protein>
<keyword evidence="2" id="KW-1185">Reference proteome</keyword>
<dbReference type="Proteomes" id="UP000008141">
    <property type="component" value="Unassembled WGS sequence"/>
</dbReference>
<reference evidence="1 2" key="1">
    <citation type="journal article" date="2010" name="Plant Cell">
        <title>The Chlorella variabilis NC64A genome reveals adaptation to photosymbiosis, coevolution with viruses, and cryptic sex.</title>
        <authorList>
            <person name="Blanc G."/>
            <person name="Duncan G."/>
            <person name="Agarkova I."/>
            <person name="Borodovsky M."/>
            <person name="Gurnon J."/>
            <person name="Kuo A."/>
            <person name="Lindquist E."/>
            <person name="Lucas S."/>
            <person name="Pangilinan J."/>
            <person name="Polle J."/>
            <person name="Salamov A."/>
            <person name="Terry A."/>
            <person name="Yamada T."/>
            <person name="Dunigan D.D."/>
            <person name="Grigoriev I.V."/>
            <person name="Claverie J.M."/>
            <person name="Van Etten J.L."/>
        </authorList>
    </citation>
    <scope>NUCLEOTIDE SEQUENCE [LARGE SCALE GENOMIC DNA]</scope>
    <source>
        <strain evidence="1 2">NC64A</strain>
    </source>
</reference>
<dbReference type="KEGG" id="cvr:CHLNCDRAFT_137223"/>
<dbReference type="GeneID" id="17349981"/>
<sequence>MLYKKGDPTDPANYRPIGLALTIYKLWTALITGVLSDTHQALFSVLNALEDAKLFDRDIYMLYIDFSAAFDTATAEACSAPAFADDLLIMTNSLLHLKHQADKITSPTGTWESG</sequence>
<dbReference type="OrthoDB" id="10070415at2759"/>
<dbReference type="EMBL" id="GL433983">
    <property type="protein sequence ID" value="EFN50548.1"/>
    <property type="molecule type" value="Genomic_DNA"/>
</dbReference>
<dbReference type="InParanoid" id="E1ZUE7"/>
<dbReference type="AlphaFoldDB" id="E1ZUE7"/>